<reference evidence="1" key="1">
    <citation type="submission" date="2023-08" db="EMBL/GenBank/DDBJ databases">
        <title>A de novo genome assembly of Solanum verrucosum Schlechtendal, a Mexican diploid species geographically isolated from the other diploid A-genome species in potato relatives.</title>
        <authorList>
            <person name="Hosaka K."/>
        </authorList>
    </citation>
    <scope>NUCLEOTIDE SEQUENCE</scope>
    <source>
        <tissue evidence="1">Young leaves</tissue>
    </source>
</reference>
<evidence type="ECO:0000313" key="1">
    <source>
        <dbReference type="EMBL" id="WMV20813.1"/>
    </source>
</evidence>
<protein>
    <submittedName>
        <fullName evidence="1">Uncharacterized protein</fullName>
    </submittedName>
</protein>
<name>A0AAF0TMS0_SOLVR</name>
<organism evidence="1 2">
    <name type="scientific">Solanum verrucosum</name>
    <dbReference type="NCBI Taxonomy" id="315347"/>
    <lineage>
        <taxon>Eukaryota</taxon>
        <taxon>Viridiplantae</taxon>
        <taxon>Streptophyta</taxon>
        <taxon>Embryophyta</taxon>
        <taxon>Tracheophyta</taxon>
        <taxon>Spermatophyta</taxon>
        <taxon>Magnoliopsida</taxon>
        <taxon>eudicotyledons</taxon>
        <taxon>Gunneridae</taxon>
        <taxon>Pentapetalae</taxon>
        <taxon>asterids</taxon>
        <taxon>lamiids</taxon>
        <taxon>Solanales</taxon>
        <taxon>Solanaceae</taxon>
        <taxon>Solanoideae</taxon>
        <taxon>Solaneae</taxon>
        <taxon>Solanum</taxon>
    </lineage>
</organism>
<evidence type="ECO:0000313" key="2">
    <source>
        <dbReference type="Proteomes" id="UP001234989"/>
    </source>
</evidence>
<dbReference type="AlphaFoldDB" id="A0AAF0TMS0"/>
<accession>A0AAF0TMS0</accession>
<sequence length="38" mass="4641">MGWVSASTAHCRRCRMWIIKMRRRLKMMLMFIRILLGS</sequence>
<proteinExistence type="predicted"/>
<gene>
    <name evidence="1" type="ORF">MTR67_014198</name>
</gene>
<keyword evidence="2" id="KW-1185">Reference proteome</keyword>
<dbReference type="Proteomes" id="UP001234989">
    <property type="component" value="Chromosome 3"/>
</dbReference>
<dbReference type="EMBL" id="CP133614">
    <property type="protein sequence ID" value="WMV20813.1"/>
    <property type="molecule type" value="Genomic_DNA"/>
</dbReference>